<evidence type="ECO:0000313" key="3">
    <source>
        <dbReference type="Proteomes" id="UP000035036"/>
    </source>
</evidence>
<sequence>MQSWRLIRNEPMSGALNMAVDEVLLDEVAQARSAPVVRLYRWQPAAVSLGYAQRGEGQVSFEACRRHGIDVVRRLTGGRAVLHQREITYAVIAREDTPPFSSSILDNYRLIADALLAAYRSLEVQCTLEPRRRRTEYVREASNVCFAAPSSYEIVRSGRKLTGSAQKRQGGAFLQHGSLPLEMDLDLLWEVLSPAEQDPDSGEKGRRVLEESVDWINRLRSEPVSDTQVEKALIHSFVDCLPIRLKEDCLREHEWARAGNLASTKYAKSWE</sequence>
<dbReference type="Gene3D" id="3.30.930.10">
    <property type="entry name" value="Bira Bifunctional Protein, Domain 2"/>
    <property type="match status" value="1"/>
</dbReference>
<dbReference type="SUPFAM" id="SSF55681">
    <property type="entry name" value="Class II aaRS and biotin synthetases"/>
    <property type="match status" value="1"/>
</dbReference>
<dbReference type="STRING" id="483547.GSUB_05115"/>
<dbReference type="InterPro" id="IPR045864">
    <property type="entry name" value="aa-tRNA-synth_II/BPL/LPL"/>
</dbReference>
<dbReference type="InterPro" id="IPR050664">
    <property type="entry name" value="Octanoyltrans_LipM/LipL"/>
</dbReference>
<dbReference type="RefSeq" id="WP_040199542.1">
    <property type="nucleotide sequence ID" value="NZ_CP010311.1"/>
</dbReference>
<dbReference type="CDD" id="cd16443">
    <property type="entry name" value="LplA"/>
    <property type="match status" value="1"/>
</dbReference>
<keyword evidence="3" id="KW-1185">Reference proteome</keyword>
<name>A0A0B5FD56_9BACT</name>
<evidence type="ECO:0000313" key="2">
    <source>
        <dbReference type="EMBL" id="AJF06067.1"/>
    </source>
</evidence>
<dbReference type="EMBL" id="CP010311">
    <property type="protein sequence ID" value="AJF06067.1"/>
    <property type="molecule type" value="Genomic_DNA"/>
</dbReference>
<gene>
    <name evidence="2" type="ORF">GSUB_05115</name>
</gene>
<evidence type="ECO:0000259" key="1">
    <source>
        <dbReference type="PROSITE" id="PS51733"/>
    </source>
</evidence>
<reference evidence="2 3" key="1">
    <citation type="journal article" date="2015" name="Genome Announc.">
        <title>Genomes of Geoalkalibacter ferrihydriticus Z-0531T and Geoalkalibacter subterraneus Red1T, Two Haloalkaliphilic Metal-Reducing Deltaproteobacteria.</title>
        <authorList>
            <person name="Badalamenti J.P."/>
            <person name="Krajmalnik-Brown R."/>
            <person name="Torres C.I."/>
            <person name="Bond D.R."/>
        </authorList>
    </citation>
    <scope>NUCLEOTIDE SEQUENCE [LARGE SCALE GENOMIC DNA]</scope>
    <source>
        <strain evidence="2 3">Red1</strain>
    </source>
</reference>
<proteinExistence type="predicted"/>
<accession>A0A0B5FD56</accession>
<dbReference type="KEGG" id="gsb:GSUB_05115"/>
<feature type="domain" description="BPL/LPL catalytic" evidence="1">
    <location>
        <begin position="31"/>
        <end position="245"/>
    </location>
</feature>
<dbReference type="PANTHER" id="PTHR43679">
    <property type="entry name" value="OCTANOYLTRANSFERASE LIPM-RELATED"/>
    <property type="match status" value="1"/>
</dbReference>
<protein>
    <recommendedName>
        <fullName evidence="1">BPL/LPL catalytic domain-containing protein</fullName>
    </recommendedName>
</protein>
<dbReference type="Proteomes" id="UP000035036">
    <property type="component" value="Chromosome"/>
</dbReference>
<dbReference type="PANTHER" id="PTHR43679:SF2">
    <property type="entry name" value="OCTANOYL-[GCVH]:PROTEIN N-OCTANOYLTRANSFERASE"/>
    <property type="match status" value="1"/>
</dbReference>
<dbReference type="HOGENOM" id="CLU_022986_5_0_7"/>
<dbReference type="Pfam" id="PF21948">
    <property type="entry name" value="LplA-B_cat"/>
    <property type="match status" value="1"/>
</dbReference>
<dbReference type="PROSITE" id="PS51733">
    <property type="entry name" value="BPL_LPL_CATALYTIC"/>
    <property type="match status" value="1"/>
</dbReference>
<dbReference type="InterPro" id="IPR004143">
    <property type="entry name" value="BPL_LPL_catalytic"/>
</dbReference>
<dbReference type="AlphaFoldDB" id="A0A0B5FD56"/>
<organism evidence="2 3">
    <name type="scientific">Geoalkalibacter subterraneus</name>
    <dbReference type="NCBI Taxonomy" id="483547"/>
    <lineage>
        <taxon>Bacteria</taxon>
        <taxon>Pseudomonadati</taxon>
        <taxon>Thermodesulfobacteriota</taxon>
        <taxon>Desulfuromonadia</taxon>
        <taxon>Desulfuromonadales</taxon>
        <taxon>Geoalkalibacteraceae</taxon>
        <taxon>Geoalkalibacter</taxon>
    </lineage>
</organism>
<dbReference type="OrthoDB" id="9787898at2"/>